<accession>X0Z4W6</accession>
<sequence>AFKPSTVVGKWSAGCQVLQDAEHFAFLMTLCERARKKFGNSFTYTLLEENDFII</sequence>
<organism evidence="1">
    <name type="scientific">marine sediment metagenome</name>
    <dbReference type="NCBI Taxonomy" id="412755"/>
    <lineage>
        <taxon>unclassified sequences</taxon>
        <taxon>metagenomes</taxon>
        <taxon>ecological metagenomes</taxon>
    </lineage>
</organism>
<dbReference type="AlphaFoldDB" id="X0Z4W6"/>
<evidence type="ECO:0000313" key="1">
    <source>
        <dbReference type="EMBL" id="GAG43566.1"/>
    </source>
</evidence>
<comment type="caution">
    <text evidence="1">The sequence shown here is derived from an EMBL/GenBank/DDBJ whole genome shotgun (WGS) entry which is preliminary data.</text>
</comment>
<name>X0Z4W6_9ZZZZ</name>
<feature type="non-terminal residue" evidence="1">
    <location>
        <position position="1"/>
    </location>
</feature>
<protein>
    <submittedName>
        <fullName evidence="1">Uncharacterized protein</fullName>
    </submittedName>
</protein>
<gene>
    <name evidence="1" type="ORF">S01H1_79864</name>
</gene>
<dbReference type="EMBL" id="BARS01053880">
    <property type="protein sequence ID" value="GAG43566.1"/>
    <property type="molecule type" value="Genomic_DNA"/>
</dbReference>
<proteinExistence type="predicted"/>
<reference evidence="1" key="1">
    <citation type="journal article" date="2014" name="Front. Microbiol.">
        <title>High frequency of phylogenetically diverse reductive dehalogenase-homologous genes in deep subseafloor sedimentary metagenomes.</title>
        <authorList>
            <person name="Kawai M."/>
            <person name="Futagami T."/>
            <person name="Toyoda A."/>
            <person name="Takaki Y."/>
            <person name="Nishi S."/>
            <person name="Hori S."/>
            <person name="Arai W."/>
            <person name="Tsubouchi T."/>
            <person name="Morono Y."/>
            <person name="Uchiyama I."/>
            <person name="Ito T."/>
            <person name="Fujiyama A."/>
            <person name="Inagaki F."/>
            <person name="Takami H."/>
        </authorList>
    </citation>
    <scope>NUCLEOTIDE SEQUENCE</scope>
    <source>
        <strain evidence="1">Expedition CK06-06</strain>
    </source>
</reference>